<reference evidence="3" key="1">
    <citation type="journal article" date="2019" name="Int. J. Syst. Evol. Microbiol.">
        <title>The Global Catalogue of Microorganisms (GCM) 10K type strain sequencing project: providing services to taxonomists for standard genome sequencing and annotation.</title>
        <authorList>
            <consortium name="The Broad Institute Genomics Platform"/>
            <consortium name="The Broad Institute Genome Sequencing Center for Infectious Disease"/>
            <person name="Wu L."/>
            <person name="Ma J."/>
        </authorList>
    </citation>
    <scope>NUCLEOTIDE SEQUENCE [LARGE SCALE GENOMIC DNA]</scope>
    <source>
        <strain evidence="3">KCTC 15012</strain>
    </source>
</reference>
<dbReference type="InterPro" id="IPR036513">
    <property type="entry name" value="STAS_dom_sf"/>
</dbReference>
<proteinExistence type="predicted"/>
<sequence>MDFDIITHAGGLRVALKGRLTFTENEAFRRMLAALASAPGAAARIEFDLAEVSFIDSAGLGLLLHARDSWRGQDGRVTLAGAAGQVARMLTLARFDALFDRAA</sequence>
<dbReference type="CDD" id="cd07043">
    <property type="entry name" value="STAS_anti-anti-sigma_factors"/>
    <property type="match status" value="1"/>
</dbReference>
<dbReference type="PANTHER" id="PTHR33495">
    <property type="entry name" value="ANTI-SIGMA FACTOR ANTAGONIST TM_1081-RELATED-RELATED"/>
    <property type="match status" value="1"/>
</dbReference>
<evidence type="ECO:0000313" key="3">
    <source>
        <dbReference type="Proteomes" id="UP001597296"/>
    </source>
</evidence>
<dbReference type="PANTHER" id="PTHR33495:SF15">
    <property type="entry name" value="STAS DOMAIN-CONTAINING PROTEIN"/>
    <property type="match status" value="1"/>
</dbReference>
<organism evidence="2 3">
    <name type="scientific">Phaeospirillum tilakii</name>
    <dbReference type="NCBI Taxonomy" id="741673"/>
    <lineage>
        <taxon>Bacteria</taxon>
        <taxon>Pseudomonadati</taxon>
        <taxon>Pseudomonadota</taxon>
        <taxon>Alphaproteobacteria</taxon>
        <taxon>Rhodospirillales</taxon>
        <taxon>Rhodospirillaceae</taxon>
        <taxon>Phaeospirillum</taxon>
    </lineage>
</organism>
<dbReference type="PROSITE" id="PS50801">
    <property type="entry name" value="STAS"/>
    <property type="match status" value="1"/>
</dbReference>
<gene>
    <name evidence="2" type="ORF">ACFSNB_08715</name>
</gene>
<dbReference type="Gene3D" id="3.30.750.24">
    <property type="entry name" value="STAS domain"/>
    <property type="match status" value="1"/>
</dbReference>
<dbReference type="Proteomes" id="UP001597296">
    <property type="component" value="Unassembled WGS sequence"/>
</dbReference>
<dbReference type="InterPro" id="IPR002645">
    <property type="entry name" value="STAS_dom"/>
</dbReference>
<accession>A0ABW5CCA3</accession>
<dbReference type="SUPFAM" id="SSF52091">
    <property type="entry name" value="SpoIIaa-like"/>
    <property type="match status" value="1"/>
</dbReference>
<dbReference type="RefSeq" id="WP_377315786.1">
    <property type="nucleotide sequence ID" value="NZ_JBHUIY010000014.1"/>
</dbReference>
<dbReference type="EMBL" id="JBHUIY010000014">
    <property type="protein sequence ID" value="MFD2233886.1"/>
    <property type="molecule type" value="Genomic_DNA"/>
</dbReference>
<dbReference type="Pfam" id="PF13466">
    <property type="entry name" value="STAS_2"/>
    <property type="match status" value="1"/>
</dbReference>
<evidence type="ECO:0000313" key="2">
    <source>
        <dbReference type="EMBL" id="MFD2233886.1"/>
    </source>
</evidence>
<feature type="domain" description="STAS" evidence="1">
    <location>
        <begin position="1"/>
        <end position="103"/>
    </location>
</feature>
<dbReference type="InterPro" id="IPR058548">
    <property type="entry name" value="MlaB-like_STAS"/>
</dbReference>
<name>A0ABW5CCA3_9PROT</name>
<keyword evidence="3" id="KW-1185">Reference proteome</keyword>
<protein>
    <submittedName>
        <fullName evidence="2">STAS domain-containing protein</fullName>
    </submittedName>
</protein>
<comment type="caution">
    <text evidence="2">The sequence shown here is derived from an EMBL/GenBank/DDBJ whole genome shotgun (WGS) entry which is preliminary data.</text>
</comment>
<evidence type="ECO:0000259" key="1">
    <source>
        <dbReference type="PROSITE" id="PS50801"/>
    </source>
</evidence>